<evidence type="ECO:0000313" key="1">
    <source>
        <dbReference type="EMBL" id="RIW08049.1"/>
    </source>
</evidence>
<evidence type="ECO:0000313" key="2">
    <source>
        <dbReference type="Proteomes" id="UP000253437"/>
    </source>
</evidence>
<sequence length="73" mass="8044">IEQSFDGNKNPYSGYGLTTFHLLDGNVFVPQKVKSINQADKSIQNVKFGRISAIESKPIDTKTALLEVLFKGS</sequence>
<comment type="caution">
    <text evidence="1">The sequence shown here is derived from an EMBL/GenBank/DDBJ whole genome shotgun (WGS) entry which is preliminary data.</text>
</comment>
<dbReference type="EMBL" id="QOUW02000101">
    <property type="protein sequence ID" value="RIW08049.1"/>
    <property type="molecule type" value="Genomic_DNA"/>
</dbReference>
<dbReference type="AlphaFoldDB" id="A0A8B3DBK5"/>
<dbReference type="Proteomes" id="UP000253437">
    <property type="component" value="Unassembled WGS sequence"/>
</dbReference>
<reference evidence="1 2" key="1">
    <citation type="submission" date="2018-08" db="EMBL/GenBank/DDBJ databases">
        <title>Vibrio harveyi strains pathogenic to white snook Centropomus viridis Lockington (1877) and potential probiotic bacteria.</title>
        <authorList>
            <person name="Soto-Rodriguez S."/>
            <person name="Gomez-Gil B."/>
            <person name="Lozano-Olvera R."/>
        </authorList>
    </citation>
    <scope>NUCLEOTIDE SEQUENCE [LARGE SCALE GENOMIC DNA]</scope>
    <source>
        <strain evidence="1 2">CAIM 1508</strain>
    </source>
</reference>
<name>A0A8B3DBK5_VIBHA</name>
<gene>
    <name evidence="1" type="ORF">DS957_020250</name>
</gene>
<dbReference type="RefSeq" id="WP_182878435.1">
    <property type="nucleotide sequence ID" value="NZ_QOUW02000101.1"/>
</dbReference>
<feature type="non-terminal residue" evidence="1">
    <location>
        <position position="1"/>
    </location>
</feature>
<protein>
    <submittedName>
        <fullName evidence="1">Uncharacterized protein</fullName>
    </submittedName>
</protein>
<organism evidence="1 2">
    <name type="scientific">Vibrio harveyi</name>
    <name type="common">Beneckea harveyi</name>
    <dbReference type="NCBI Taxonomy" id="669"/>
    <lineage>
        <taxon>Bacteria</taxon>
        <taxon>Pseudomonadati</taxon>
        <taxon>Pseudomonadota</taxon>
        <taxon>Gammaproteobacteria</taxon>
        <taxon>Vibrionales</taxon>
        <taxon>Vibrionaceae</taxon>
        <taxon>Vibrio</taxon>
    </lineage>
</organism>
<proteinExistence type="predicted"/>
<accession>A0A8B3DBK5</accession>